<dbReference type="Gene3D" id="3.30.950.30">
    <property type="entry name" value="Schlafen, AAA domain"/>
    <property type="match status" value="1"/>
</dbReference>
<protein>
    <recommendedName>
        <fullName evidence="1">Schlafen AlbA-2 domain-containing protein</fullName>
    </recommendedName>
</protein>
<dbReference type="Pfam" id="PF04326">
    <property type="entry name" value="SLFN_AlbA_2"/>
    <property type="match status" value="1"/>
</dbReference>
<evidence type="ECO:0000313" key="3">
    <source>
        <dbReference type="Proteomes" id="UP000295217"/>
    </source>
</evidence>
<feature type="domain" description="Schlafen AlbA-2" evidence="1">
    <location>
        <begin position="33"/>
        <end position="141"/>
    </location>
</feature>
<dbReference type="InterPro" id="IPR036388">
    <property type="entry name" value="WH-like_DNA-bd_sf"/>
</dbReference>
<name>A0A4R5ABS8_9ACTN</name>
<dbReference type="EMBL" id="SMLB01000020">
    <property type="protein sequence ID" value="TDD68449.1"/>
    <property type="molecule type" value="Genomic_DNA"/>
</dbReference>
<evidence type="ECO:0000313" key="2">
    <source>
        <dbReference type="EMBL" id="TDD68449.1"/>
    </source>
</evidence>
<dbReference type="Proteomes" id="UP000295217">
    <property type="component" value="Unassembled WGS sequence"/>
</dbReference>
<dbReference type="InterPro" id="IPR038461">
    <property type="entry name" value="Schlafen_AlbA_2_dom_sf"/>
</dbReference>
<dbReference type="PANTHER" id="PTHR30595:SF6">
    <property type="entry name" value="SCHLAFEN ALBA-2 DOMAIN-CONTAINING PROTEIN"/>
    <property type="match status" value="1"/>
</dbReference>
<dbReference type="OrthoDB" id="9805115at2"/>
<comment type="caution">
    <text evidence="2">The sequence shown here is derived from an EMBL/GenBank/DDBJ whole genome shotgun (WGS) entry which is preliminary data.</text>
</comment>
<dbReference type="InterPro" id="IPR038475">
    <property type="entry name" value="RecG_C_sf"/>
</dbReference>
<evidence type="ECO:0000259" key="1">
    <source>
        <dbReference type="Pfam" id="PF04326"/>
    </source>
</evidence>
<sequence>MRSLAYPIFHERGPGSLPMLMSFQEFAGAFPAEGAYIEFKQGVSADRVAEAITAFSNTDGGVLLAGVSDDGVPLGISTDGEMQARIHRLVSTIHDPGRYEIHELLVGDKRVLVIAVSKRREGFTQLRDGRILVRRGAMNTALFGTELSRFVAEHALSRFETTELDVKLADADSELVERLSFAYGWNPENVAERLVDQGLVSGYGDSARLTVAGALYLLRRPADVLGKSYVEVFRYRDISDVYDRRFEIDGPLDQQVARTTTALMDELGSDVVVLGLHRHELPRVPEAVLREAIANAIAHRTYENSRQPVRVEIRPDRIVVRSPGGLPEPVTLANIREQNAARNVHVIKVLRRFRLAEDAGMGVDVMQDSMEAALLEPPEFTADDAHVQVILWLRSTVTARERAWIAEVEQRGHLRKHDRVLLLHAARGVVLTNTSARALLGVDSVHARAALHRLRNQGYLRQTGQRGGAAYLLAKELGPPAGLQLADDELRALVRSMTQEGPVTNEAVRERTGLERDRVLALLTSMVESGEIERHGQRRGTYYTARS</sequence>
<dbReference type="AlphaFoldDB" id="A0A4R5ABS8"/>
<dbReference type="InterPro" id="IPR007421">
    <property type="entry name" value="Schlafen_AlbA_2_dom"/>
</dbReference>
<dbReference type="PANTHER" id="PTHR30595">
    <property type="entry name" value="GLPR-RELATED TRANSCRIPTIONAL REPRESSOR"/>
    <property type="match status" value="1"/>
</dbReference>
<proteinExistence type="predicted"/>
<gene>
    <name evidence="2" type="ORF">E1262_15600</name>
</gene>
<dbReference type="Gene3D" id="1.10.10.10">
    <property type="entry name" value="Winged helix-like DNA-binding domain superfamily/Winged helix DNA-binding domain"/>
    <property type="match status" value="1"/>
</dbReference>
<keyword evidence="3" id="KW-1185">Reference proteome</keyword>
<reference evidence="2 3" key="1">
    <citation type="submission" date="2019-02" db="EMBL/GenBank/DDBJ databases">
        <title>Draft genome sequences of novel Actinobacteria.</title>
        <authorList>
            <person name="Sahin N."/>
            <person name="Ay H."/>
            <person name="Saygin H."/>
        </authorList>
    </citation>
    <scope>NUCLEOTIDE SEQUENCE [LARGE SCALE GENOMIC DNA]</scope>
    <source>
        <strain evidence="2 3">8K307</strain>
    </source>
</reference>
<accession>A0A4R5ABS8</accession>
<dbReference type="Pfam" id="PF13749">
    <property type="entry name" value="HATPase_c_4"/>
    <property type="match status" value="1"/>
</dbReference>
<organism evidence="2 3">
    <name type="scientific">Jiangella aurantiaca</name>
    <dbReference type="NCBI Taxonomy" id="2530373"/>
    <lineage>
        <taxon>Bacteria</taxon>
        <taxon>Bacillati</taxon>
        <taxon>Actinomycetota</taxon>
        <taxon>Actinomycetes</taxon>
        <taxon>Jiangellales</taxon>
        <taxon>Jiangellaceae</taxon>
        <taxon>Jiangella</taxon>
    </lineage>
</organism>
<dbReference type="Gene3D" id="3.30.565.60">
    <property type="match status" value="1"/>
</dbReference>